<evidence type="ECO:0000313" key="2">
    <source>
        <dbReference type="EMBL" id="GJN29467.1"/>
    </source>
</evidence>
<reference evidence="2" key="1">
    <citation type="journal article" date="2018" name="DNA Res.">
        <title>Multiple hybrid de novo genome assembly of finger millet, an orphan allotetraploid crop.</title>
        <authorList>
            <person name="Hatakeyama M."/>
            <person name="Aluri S."/>
            <person name="Balachadran M.T."/>
            <person name="Sivarajan S.R."/>
            <person name="Patrignani A."/>
            <person name="Gruter S."/>
            <person name="Poveda L."/>
            <person name="Shimizu-Inatsugi R."/>
            <person name="Baeten J."/>
            <person name="Francoijs K.J."/>
            <person name="Nataraja K.N."/>
            <person name="Reddy Y.A.N."/>
            <person name="Phadnis S."/>
            <person name="Ravikumar R.L."/>
            <person name="Schlapbach R."/>
            <person name="Sreeman S.M."/>
            <person name="Shimizu K.K."/>
        </authorList>
    </citation>
    <scope>NUCLEOTIDE SEQUENCE</scope>
</reference>
<name>A0AAV5F499_ELECO</name>
<comment type="caution">
    <text evidence="2">The sequence shown here is derived from an EMBL/GenBank/DDBJ whole genome shotgun (WGS) entry which is preliminary data.</text>
</comment>
<reference evidence="2" key="2">
    <citation type="submission" date="2021-12" db="EMBL/GenBank/DDBJ databases">
        <title>Resequencing data analysis of finger millet.</title>
        <authorList>
            <person name="Hatakeyama M."/>
            <person name="Aluri S."/>
            <person name="Balachadran M.T."/>
            <person name="Sivarajan S.R."/>
            <person name="Poveda L."/>
            <person name="Shimizu-Inatsugi R."/>
            <person name="Schlapbach R."/>
            <person name="Sreeman S.M."/>
            <person name="Shimizu K.K."/>
        </authorList>
    </citation>
    <scope>NUCLEOTIDE SEQUENCE</scope>
</reference>
<dbReference type="InterPro" id="IPR005174">
    <property type="entry name" value="KIB1-4_b-propeller"/>
</dbReference>
<dbReference type="Gene3D" id="1.20.1280.50">
    <property type="match status" value="1"/>
</dbReference>
<accession>A0AAV5F499</accession>
<dbReference type="Pfam" id="PF03478">
    <property type="entry name" value="Beta-prop_KIB1-4"/>
    <property type="match status" value="1"/>
</dbReference>
<protein>
    <recommendedName>
        <fullName evidence="1">KIB1-4 beta-propeller domain-containing protein</fullName>
    </recommendedName>
</protein>
<evidence type="ECO:0000259" key="1">
    <source>
        <dbReference type="Pfam" id="PF03478"/>
    </source>
</evidence>
<evidence type="ECO:0000313" key="3">
    <source>
        <dbReference type="Proteomes" id="UP001054889"/>
    </source>
</evidence>
<feature type="domain" description="KIB1-4 beta-propeller" evidence="1">
    <location>
        <begin position="62"/>
        <end position="140"/>
    </location>
</feature>
<proteinExistence type="predicted"/>
<dbReference type="AlphaFoldDB" id="A0AAV5F499"/>
<gene>
    <name evidence="2" type="primary">gb17693</name>
    <name evidence="2" type="ORF">PR202_gb17693</name>
</gene>
<keyword evidence="3" id="KW-1185">Reference proteome</keyword>
<organism evidence="2 3">
    <name type="scientific">Eleusine coracana subsp. coracana</name>
    <dbReference type="NCBI Taxonomy" id="191504"/>
    <lineage>
        <taxon>Eukaryota</taxon>
        <taxon>Viridiplantae</taxon>
        <taxon>Streptophyta</taxon>
        <taxon>Embryophyta</taxon>
        <taxon>Tracheophyta</taxon>
        <taxon>Spermatophyta</taxon>
        <taxon>Magnoliopsida</taxon>
        <taxon>Liliopsida</taxon>
        <taxon>Poales</taxon>
        <taxon>Poaceae</taxon>
        <taxon>PACMAD clade</taxon>
        <taxon>Chloridoideae</taxon>
        <taxon>Cynodonteae</taxon>
        <taxon>Eleusininae</taxon>
        <taxon>Eleusine</taxon>
    </lineage>
</organism>
<dbReference type="PANTHER" id="PTHR36901:SF1">
    <property type="entry name" value="F-BOX DOMAIN CONTAINING PROTEIN, EXPRESSED"/>
    <property type="match status" value="1"/>
</dbReference>
<sequence>MVAGDWSSLPADLLSQVSCRPSSDGDLLRIHLVCTHWRAFTSPPAIYRPWVIGIRPSRAVGALSNTEILLPCLNPITIVFLSDDPDWVAIAAQLQGIIGQTTLLWRPGYTAWTMMNGRGTSRVESVTFLGGKAYYMDIRTNNIIY</sequence>
<dbReference type="EMBL" id="BQKI01000081">
    <property type="protein sequence ID" value="GJN29467.1"/>
    <property type="molecule type" value="Genomic_DNA"/>
</dbReference>
<dbReference type="Proteomes" id="UP001054889">
    <property type="component" value="Unassembled WGS sequence"/>
</dbReference>
<dbReference type="PANTHER" id="PTHR36901">
    <property type="entry name" value="F-BOX DOMAIN CONTAINING PROTEIN, EXPRESSED-RELATED"/>
    <property type="match status" value="1"/>
</dbReference>